<dbReference type="Proteomes" id="UP000525298">
    <property type="component" value="Unassembled WGS sequence"/>
</dbReference>
<protein>
    <submittedName>
        <fullName evidence="1">Uncharacterized protein</fullName>
    </submittedName>
</protein>
<evidence type="ECO:0000313" key="2">
    <source>
        <dbReference type="Proteomes" id="UP000525298"/>
    </source>
</evidence>
<gene>
    <name evidence="1" type="ORF">HNR65_000226</name>
</gene>
<organism evidence="1 2">
    <name type="scientific">Desulfosalsimonas propionicica</name>
    <dbReference type="NCBI Taxonomy" id="332175"/>
    <lineage>
        <taxon>Bacteria</taxon>
        <taxon>Pseudomonadati</taxon>
        <taxon>Thermodesulfobacteriota</taxon>
        <taxon>Desulfobacteria</taxon>
        <taxon>Desulfobacterales</taxon>
        <taxon>Desulfosalsimonadaceae</taxon>
        <taxon>Desulfosalsimonas</taxon>
    </lineage>
</organism>
<accession>A0A7W0HJ82</accession>
<sequence>MKDDNGLYYYPFPQNKRVRMYVRQNGHSVQFRMWHADDPSLWDQHEWVDYEAVCQAASMFSKDSFDPGRAYDLQIARTLIREDTEKTGKSEAL</sequence>
<dbReference type="RefSeq" id="WP_181549603.1">
    <property type="nucleotide sequence ID" value="NZ_JACDUS010000001.1"/>
</dbReference>
<proteinExistence type="predicted"/>
<dbReference type="AlphaFoldDB" id="A0A7W0HJ82"/>
<comment type="caution">
    <text evidence="1">The sequence shown here is derived from an EMBL/GenBank/DDBJ whole genome shotgun (WGS) entry which is preliminary data.</text>
</comment>
<dbReference type="EMBL" id="JACDUS010000001">
    <property type="protein sequence ID" value="MBA2879919.1"/>
    <property type="molecule type" value="Genomic_DNA"/>
</dbReference>
<reference evidence="1 2" key="1">
    <citation type="submission" date="2020-07" db="EMBL/GenBank/DDBJ databases">
        <title>Genomic Encyclopedia of Type Strains, Phase IV (KMG-IV): sequencing the most valuable type-strain genomes for metagenomic binning, comparative biology and taxonomic classification.</title>
        <authorList>
            <person name="Goeker M."/>
        </authorList>
    </citation>
    <scope>NUCLEOTIDE SEQUENCE [LARGE SCALE GENOMIC DNA]</scope>
    <source>
        <strain evidence="1 2">DSM 17721</strain>
    </source>
</reference>
<evidence type="ECO:0000313" key="1">
    <source>
        <dbReference type="EMBL" id="MBA2879919.1"/>
    </source>
</evidence>
<name>A0A7W0HJ82_9BACT</name>
<keyword evidence="2" id="KW-1185">Reference proteome</keyword>